<comment type="caution">
    <text evidence="5">The sequence shown here is derived from an EMBL/GenBank/DDBJ whole genome shotgun (WGS) entry which is preliminary data.</text>
</comment>
<gene>
    <name evidence="5" type="ORF">F7O44_07305</name>
</gene>
<dbReference type="PANTHER" id="PTHR43004">
    <property type="entry name" value="TRK SYSTEM POTASSIUM UPTAKE PROTEIN"/>
    <property type="match status" value="1"/>
</dbReference>
<keyword evidence="6" id="KW-1185">Reference proteome</keyword>
<dbReference type="SUPFAM" id="SSF51905">
    <property type="entry name" value="FAD/NAD(P)-binding domain"/>
    <property type="match status" value="1"/>
</dbReference>
<dbReference type="InterPro" id="IPR036188">
    <property type="entry name" value="FAD/NAD-bd_sf"/>
</dbReference>
<dbReference type="RefSeq" id="WP_162449577.1">
    <property type="nucleotide sequence ID" value="NZ_WLZY01000002.1"/>
</dbReference>
<feature type="domain" description="FAD-binding" evidence="4">
    <location>
        <begin position="2"/>
        <end position="328"/>
    </location>
</feature>
<evidence type="ECO:0000256" key="2">
    <source>
        <dbReference type="ARBA" id="ARBA00022630"/>
    </source>
</evidence>
<sequence>MDADVIVVGAGPVGLLLAGELRLGGAEVTVVERLTTPMTESRASTLHARSMEILEQRGLFDGLETPPNLPAGHFGGIRLDLSQQPSRFPGQWKLAQADLERLLADWARGMGTRILRGYDVRTVTSSEDAVEIGVHTARGPKRLRAAHVVGCDGDQSSVRRLASFDFPGLPATRELFRCDLTGVDIPDRRFERFEDGLAIAATRDGVTRVMVHEFGRWPVRRTSAPEFTEVASAWKRVTGEDITGGAATWVDAFDNASRQVSRYQQGRMLLAGDAAHRQMPVGGMPLNVGLQDAMNLGWKLAAVVQGWAPVGLLGTYDAERRPAGRQALHMIDAQAHLLLGGPEVDAVRAVLTRLIELPAVRDELAAMVGGLDVRYEQGDRLDGARLPYAVLETASRSTTTTELLRAGRGVLLDLSGDQTRGDGLEQLIQDVPGAVKTERATVPDGSPLAGIDTILVRPDGHVAWTGDCDSDPTAALCRWFGAVKEGRYSPARSGSAHDT</sequence>
<dbReference type="Pfam" id="PF01494">
    <property type="entry name" value="FAD_binding_3"/>
    <property type="match status" value="1"/>
</dbReference>
<dbReference type="GO" id="GO:0071949">
    <property type="term" value="F:FAD binding"/>
    <property type="evidence" value="ECO:0007669"/>
    <property type="project" value="InterPro"/>
</dbReference>
<keyword evidence="2" id="KW-0285">Flavoprotein</keyword>
<dbReference type="GO" id="GO:0016709">
    <property type="term" value="F:oxidoreductase activity, acting on paired donors, with incorporation or reduction of molecular oxygen, NAD(P)H as one donor, and incorporation of one atom of oxygen"/>
    <property type="evidence" value="ECO:0007669"/>
    <property type="project" value="UniProtKB-ARBA"/>
</dbReference>
<dbReference type="AlphaFoldDB" id="A0A7K3M0Q7"/>
<organism evidence="5 6">
    <name type="scientific">Phytoactinopolyspora mesophila</name>
    <dbReference type="NCBI Taxonomy" id="2650750"/>
    <lineage>
        <taxon>Bacteria</taxon>
        <taxon>Bacillati</taxon>
        <taxon>Actinomycetota</taxon>
        <taxon>Actinomycetes</taxon>
        <taxon>Jiangellales</taxon>
        <taxon>Jiangellaceae</taxon>
        <taxon>Phytoactinopolyspora</taxon>
    </lineage>
</organism>
<dbReference type="Gene3D" id="3.40.30.120">
    <property type="match status" value="1"/>
</dbReference>
<dbReference type="Proteomes" id="UP000460435">
    <property type="component" value="Unassembled WGS sequence"/>
</dbReference>
<keyword evidence="3" id="KW-0274">FAD</keyword>
<name>A0A7K3M0Q7_9ACTN</name>
<dbReference type="Pfam" id="PF21274">
    <property type="entry name" value="Rng_hyd_C"/>
    <property type="match status" value="1"/>
</dbReference>
<comment type="cofactor">
    <cofactor evidence="1">
        <name>FAD</name>
        <dbReference type="ChEBI" id="CHEBI:57692"/>
    </cofactor>
</comment>
<dbReference type="Gene3D" id="3.30.70.2450">
    <property type="match status" value="1"/>
</dbReference>
<reference evidence="5 6" key="1">
    <citation type="submission" date="2019-11" db="EMBL/GenBank/DDBJ databases">
        <authorList>
            <person name="Li X.-J."/>
            <person name="Feng X.-M."/>
        </authorList>
    </citation>
    <scope>NUCLEOTIDE SEQUENCE [LARGE SCALE GENOMIC DNA]</scope>
    <source>
        <strain evidence="5 6">XMNu-373</strain>
    </source>
</reference>
<evidence type="ECO:0000256" key="3">
    <source>
        <dbReference type="ARBA" id="ARBA00022827"/>
    </source>
</evidence>
<evidence type="ECO:0000259" key="4">
    <source>
        <dbReference type="Pfam" id="PF01494"/>
    </source>
</evidence>
<accession>A0A7K3M0Q7</accession>
<dbReference type="PANTHER" id="PTHR43004:SF19">
    <property type="entry name" value="BINDING MONOOXYGENASE, PUTATIVE (JCVI)-RELATED"/>
    <property type="match status" value="1"/>
</dbReference>
<dbReference type="PRINTS" id="PR00420">
    <property type="entry name" value="RNGMNOXGNASE"/>
</dbReference>
<protein>
    <submittedName>
        <fullName evidence="5">Oxidoreductase</fullName>
    </submittedName>
</protein>
<dbReference type="Gene3D" id="3.50.50.60">
    <property type="entry name" value="FAD/NAD(P)-binding domain"/>
    <property type="match status" value="1"/>
</dbReference>
<dbReference type="EMBL" id="WLZY01000002">
    <property type="protein sequence ID" value="NDL56876.1"/>
    <property type="molecule type" value="Genomic_DNA"/>
</dbReference>
<proteinExistence type="predicted"/>
<evidence type="ECO:0000313" key="5">
    <source>
        <dbReference type="EMBL" id="NDL56876.1"/>
    </source>
</evidence>
<evidence type="ECO:0000313" key="6">
    <source>
        <dbReference type="Proteomes" id="UP000460435"/>
    </source>
</evidence>
<dbReference type="InterPro" id="IPR002938">
    <property type="entry name" value="FAD-bd"/>
</dbReference>
<dbReference type="InterPro" id="IPR050641">
    <property type="entry name" value="RIFMO-like"/>
</dbReference>
<evidence type="ECO:0000256" key="1">
    <source>
        <dbReference type="ARBA" id="ARBA00001974"/>
    </source>
</evidence>